<keyword evidence="4" id="KW-0812">Transmembrane</keyword>
<keyword evidence="5" id="KW-0333">Golgi apparatus</keyword>
<dbReference type="Pfam" id="PF03016">
    <property type="entry name" value="Exostosin_GT47"/>
    <property type="match status" value="1"/>
</dbReference>
<keyword evidence="8" id="KW-1185">Reference proteome</keyword>
<comment type="caution">
    <text evidence="7">The sequence shown here is derived from an EMBL/GenBank/DDBJ whole genome shotgun (WGS) entry which is preliminary data.</text>
</comment>
<accession>A0A0K9Q2A9</accession>
<dbReference type="GO" id="GO:0000139">
    <property type="term" value="C:Golgi membrane"/>
    <property type="evidence" value="ECO:0007669"/>
    <property type="project" value="UniProtKB-SubCell"/>
</dbReference>
<protein>
    <submittedName>
        <fullName evidence="7">Exostosin family protein</fullName>
    </submittedName>
</protein>
<dbReference type="PANTHER" id="PTHR11062:SF210">
    <property type="entry name" value="EXOSTOSIN FAMILY PROTEIN"/>
    <property type="match status" value="1"/>
</dbReference>
<evidence type="ECO:0000256" key="4">
    <source>
        <dbReference type="ARBA" id="ARBA00022968"/>
    </source>
</evidence>
<dbReference type="InterPro" id="IPR040911">
    <property type="entry name" value="Exostosin_GT47"/>
</dbReference>
<organism evidence="7 8">
    <name type="scientific">Zostera marina</name>
    <name type="common">Eelgrass</name>
    <dbReference type="NCBI Taxonomy" id="29655"/>
    <lineage>
        <taxon>Eukaryota</taxon>
        <taxon>Viridiplantae</taxon>
        <taxon>Streptophyta</taxon>
        <taxon>Embryophyta</taxon>
        <taxon>Tracheophyta</taxon>
        <taxon>Spermatophyta</taxon>
        <taxon>Magnoliopsida</taxon>
        <taxon>Liliopsida</taxon>
        <taxon>Zosteraceae</taxon>
        <taxon>Zostera</taxon>
    </lineage>
</organism>
<dbReference type="AlphaFoldDB" id="A0A0K9Q2A9"/>
<comment type="subcellular location">
    <subcellularLocation>
        <location evidence="1">Golgi apparatus membrane</location>
        <topology evidence="1">Single-pass type II membrane protein</topology>
    </subcellularLocation>
</comment>
<evidence type="ECO:0000256" key="3">
    <source>
        <dbReference type="ARBA" id="ARBA00022676"/>
    </source>
</evidence>
<comment type="similarity">
    <text evidence="2">Belongs to the glycosyltransferase 47 family.</text>
</comment>
<dbReference type="OrthoDB" id="1924787at2759"/>
<dbReference type="Proteomes" id="UP000036987">
    <property type="component" value="Unassembled WGS sequence"/>
</dbReference>
<dbReference type="GO" id="GO:0016757">
    <property type="term" value="F:glycosyltransferase activity"/>
    <property type="evidence" value="ECO:0007669"/>
    <property type="project" value="UniProtKB-KW"/>
</dbReference>
<sequence length="499" mass="57545">MASGLSQLSKAWKIAISSKPLLIIVAGLLIFTLIESQNFILPSVISSIQIPIQLGQTMFQPAVLDSSNTTETNSTTPVSQAKKIWTLSDMDDLLSKNRASPQIQIPHWPSKVDQQMLYARKEVENAPSILKDEQQFYKPIYRNLSTFKRSYELMEKILKVYVYIEGKKPVFHEPFYGGLYASEGWFMKQMEESAEFRVDDPSMAHLFYLPFSSKNLRKTYCPPGTHSKRIMIRHLDNFTELVSTKYPYWNRTDGTDHFLTGCHDWAHKVTEKSSMHIAIRALCTSDMNLGFEIGKDVPLPATKIRYSAHPQFNIGGKPAEERTTLAFFAGHIGGKSVRLSLVEYWENKDPKMVITGALPPLMKVINSSTNKPMMLNSYVHYMKSSKFCISPRGFEVWSPRLMEAIFYGCVPVILSDNFVPPLFEVLNWSEFSVILPEKDVPKLRQALMDIPHWRYLELERGVREVRRHFVWNTNPVKYDIFHMILHSVWLNRLYQISTQ</sequence>
<keyword evidence="4" id="KW-0735">Signal-anchor</keyword>
<proteinExistence type="inferred from homology"/>
<dbReference type="STRING" id="29655.A0A0K9Q2A9"/>
<keyword evidence="3" id="KW-0328">Glycosyltransferase</keyword>
<evidence type="ECO:0000256" key="2">
    <source>
        <dbReference type="ARBA" id="ARBA00010271"/>
    </source>
</evidence>
<evidence type="ECO:0000313" key="7">
    <source>
        <dbReference type="EMBL" id="KMZ74590.1"/>
    </source>
</evidence>
<reference evidence="8" key="1">
    <citation type="journal article" date="2016" name="Nature">
        <title>The genome of the seagrass Zostera marina reveals angiosperm adaptation to the sea.</title>
        <authorList>
            <person name="Olsen J.L."/>
            <person name="Rouze P."/>
            <person name="Verhelst B."/>
            <person name="Lin Y.-C."/>
            <person name="Bayer T."/>
            <person name="Collen J."/>
            <person name="Dattolo E."/>
            <person name="De Paoli E."/>
            <person name="Dittami S."/>
            <person name="Maumus F."/>
            <person name="Michel G."/>
            <person name="Kersting A."/>
            <person name="Lauritano C."/>
            <person name="Lohaus R."/>
            <person name="Toepel M."/>
            <person name="Tonon T."/>
            <person name="Vanneste K."/>
            <person name="Amirebrahimi M."/>
            <person name="Brakel J."/>
            <person name="Bostroem C."/>
            <person name="Chovatia M."/>
            <person name="Grimwood J."/>
            <person name="Jenkins J.W."/>
            <person name="Jueterbock A."/>
            <person name="Mraz A."/>
            <person name="Stam W.T."/>
            <person name="Tice H."/>
            <person name="Bornberg-Bauer E."/>
            <person name="Green P.J."/>
            <person name="Pearson G.A."/>
            <person name="Procaccini G."/>
            <person name="Duarte C.M."/>
            <person name="Schmutz J."/>
            <person name="Reusch T.B.H."/>
            <person name="Van de Peer Y."/>
        </authorList>
    </citation>
    <scope>NUCLEOTIDE SEQUENCE [LARGE SCALE GENOMIC DNA]</scope>
    <source>
        <strain evidence="8">cv. Finnish</strain>
    </source>
</reference>
<dbReference type="PANTHER" id="PTHR11062">
    <property type="entry name" value="EXOSTOSIN HEPARAN SULFATE GLYCOSYLTRANSFERASE -RELATED"/>
    <property type="match status" value="1"/>
</dbReference>
<evidence type="ECO:0000256" key="5">
    <source>
        <dbReference type="ARBA" id="ARBA00023034"/>
    </source>
</evidence>
<dbReference type="InterPro" id="IPR004263">
    <property type="entry name" value="Exostosin"/>
</dbReference>
<name>A0A0K9Q2A9_ZOSMR</name>
<dbReference type="EMBL" id="LFYR01000277">
    <property type="protein sequence ID" value="KMZ74590.1"/>
    <property type="molecule type" value="Genomic_DNA"/>
</dbReference>
<feature type="domain" description="Exostosin GT47" evidence="6">
    <location>
        <begin position="155"/>
        <end position="447"/>
    </location>
</feature>
<evidence type="ECO:0000259" key="6">
    <source>
        <dbReference type="Pfam" id="PF03016"/>
    </source>
</evidence>
<keyword evidence="3" id="KW-0808">Transferase</keyword>
<evidence type="ECO:0000256" key="1">
    <source>
        <dbReference type="ARBA" id="ARBA00004323"/>
    </source>
</evidence>
<gene>
    <name evidence="7" type="ORF">ZOSMA_125G00530</name>
</gene>
<evidence type="ECO:0000313" key="8">
    <source>
        <dbReference type="Proteomes" id="UP000036987"/>
    </source>
</evidence>